<dbReference type="EMBL" id="BAAAOR010000014">
    <property type="protein sequence ID" value="GAA1515993.1"/>
    <property type="molecule type" value="Genomic_DNA"/>
</dbReference>
<dbReference type="InterPro" id="IPR050523">
    <property type="entry name" value="AKR_Detox_Biosynth"/>
</dbReference>
<sequence length="313" mass="33416">MEARRLGADGPRVSALGLGCNNFGMKLDEPASARVVRAALDAGTTHFDTAERYGDGVSETVLGRALGADRSRVSVATKFSARVGGEGRPGDLASRVVDACDGSLRRLGTDRIDLYYQHFPDHTAPAEELLEALGRLVETGKIVRAGVSNADAPYLDRILPAERPSWFCALQVEWSLLVRDVERTVVPTACARGVGVVPYFPLASGLLTGKYRSRPYAAGSRLATLPWARRFATEENLARVDWLAMYAVEHGRSLLELALGWLLSHGAVSTVIAGATSAEQVRSNAAAATWRLSALELAEVDEMLTAGPAAVDG</sequence>
<dbReference type="Proteomes" id="UP001500842">
    <property type="component" value="Unassembled WGS sequence"/>
</dbReference>
<evidence type="ECO:0000256" key="1">
    <source>
        <dbReference type="ARBA" id="ARBA00023002"/>
    </source>
</evidence>
<keyword evidence="1" id="KW-0560">Oxidoreductase</keyword>
<keyword evidence="4" id="KW-1185">Reference proteome</keyword>
<dbReference type="InterPro" id="IPR036812">
    <property type="entry name" value="NAD(P)_OxRdtase_dom_sf"/>
</dbReference>
<dbReference type="SUPFAM" id="SSF51430">
    <property type="entry name" value="NAD(P)-linked oxidoreductase"/>
    <property type="match status" value="1"/>
</dbReference>
<reference evidence="3 4" key="1">
    <citation type="journal article" date="2019" name="Int. J. Syst. Evol. Microbiol.">
        <title>The Global Catalogue of Microorganisms (GCM) 10K type strain sequencing project: providing services to taxonomists for standard genome sequencing and annotation.</title>
        <authorList>
            <consortium name="The Broad Institute Genomics Platform"/>
            <consortium name="The Broad Institute Genome Sequencing Center for Infectious Disease"/>
            <person name="Wu L."/>
            <person name="Ma J."/>
        </authorList>
    </citation>
    <scope>NUCLEOTIDE SEQUENCE [LARGE SCALE GENOMIC DNA]</scope>
    <source>
        <strain evidence="3 4">JCM 14942</strain>
    </source>
</reference>
<dbReference type="RefSeq" id="WP_141005559.1">
    <property type="nucleotide sequence ID" value="NZ_BAAAOR010000014.1"/>
</dbReference>
<protein>
    <submittedName>
        <fullName evidence="3">Aldo/keto reductase</fullName>
    </submittedName>
</protein>
<proteinExistence type="predicted"/>
<organism evidence="3 4">
    <name type="scientific">Nocardioides humi</name>
    <dbReference type="NCBI Taxonomy" id="449461"/>
    <lineage>
        <taxon>Bacteria</taxon>
        <taxon>Bacillati</taxon>
        <taxon>Actinomycetota</taxon>
        <taxon>Actinomycetes</taxon>
        <taxon>Propionibacteriales</taxon>
        <taxon>Nocardioidaceae</taxon>
        <taxon>Nocardioides</taxon>
    </lineage>
</organism>
<feature type="domain" description="NADP-dependent oxidoreductase" evidence="2">
    <location>
        <begin position="16"/>
        <end position="303"/>
    </location>
</feature>
<comment type="caution">
    <text evidence="3">The sequence shown here is derived from an EMBL/GenBank/DDBJ whole genome shotgun (WGS) entry which is preliminary data.</text>
</comment>
<dbReference type="Pfam" id="PF00248">
    <property type="entry name" value="Aldo_ket_red"/>
    <property type="match status" value="1"/>
</dbReference>
<evidence type="ECO:0000313" key="4">
    <source>
        <dbReference type="Proteomes" id="UP001500842"/>
    </source>
</evidence>
<gene>
    <name evidence="3" type="ORF">GCM10009788_20350</name>
</gene>
<dbReference type="PANTHER" id="PTHR43364">
    <property type="entry name" value="NADH-SPECIFIC METHYLGLYOXAL REDUCTASE-RELATED"/>
    <property type="match status" value="1"/>
</dbReference>
<dbReference type="InterPro" id="IPR023210">
    <property type="entry name" value="NADP_OxRdtase_dom"/>
</dbReference>
<accession>A0ABN2ACH8</accession>
<evidence type="ECO:0000313" key="3">
    <source>
        <dbReference type="EMBL" id="GAA1515993.1"/>
    </source>
</evidence>
<dbReference type="InterPro" id="IPR020471">
    <property type="entry name" value="AKR"/>
</dbReference>
<dbReference type="Gene3D" id="3.20.20.100">
    <property type="entry name" value="NADP-dependent oxidoreductase domain"/>
    <property type="match status" value="1"/>
</dbReference>
<dbReference type="PANTHER" id="PTHR43364:SF4">
    <property type="entry name" value="NAD(P)-LINKED OXIDOREDUCTASE SUPERFAMILY PROTEIN"/>
    <property type="match status" value="1"/>
</dbReference>
<evidence type="ECO:0000259" key="2">
    <source>
        <dbReference type="Pfam" id="PF00248"/>
    </source>
</evidence>
<dbReference type="PRINTS" id="PR00069">
    <property type="entry name" value="ALDKETRDTASE"/>
</dbReference>
<name>A0ABN2ACH8_9ACTN</name>